<dbReference type="PANTHER" id="PTHR35535">
    <property type="entry name" value="HEAT SHOCK PROTEIN HSLJ"/>
    <property type="match status" value="1"/>
</dbReference>
<evidence type="ECO:0000313" key="3">
    <source>
        <dbReference type="EMBL" id="NED98802.1"/>
    </source>
</evidence>
<name>A0A6L9S167_9ACTN</name>
<feature type="domain" description="DUF306" evidence="2">
    <location>
        <begin position="40"/>
        <end position="144"/>
    </location>
</feature>
<dbReference type="InterPro" id="IPR038670">
    <property type="entry name" value="HslJ-like_sf"/>
</dbReference>
<proteinExistence type="predicted"/>
<accession>A0A6L9S167</accession>
<dbReference type="Gene3D" id="2.40.128.270">
    <property type="match status" value="1"/>
</dbReference>
<sequence length="195" mass="19936">MVAAVATSVALTACGNGEDDDTTVVPEDNGSGSETEGVPVVGTTWKLHNVASVDDLPSDPPAEAMFVIEDGEVSGNTGCNSFGGDAEVDEEAGTVTFSQVIATTKACTGERGEIDQAMLGALEGEATIEISGDVLTLTPESGNALELRATDQEPPTDAPEDEGSPDADNAVDDSEDGDEEPPTISFNEDVPSDDE</sequence>
<evidence type="ECO:0000259" key="2">
    <source>
        <dbReference type="Pfam" id="PF03724"/>
    </source>
</evidence>
<organism evidence="3 4">
    <name type="scientific">Phytoactinopolyspora halotolerans</name>
    <dbReference type="NCBI Taxonomy" id="1981512"/>
    <lineage>
        <taxon>Bacteria</taxon>
        <taxon>Bacillati</taxon>
        <taxon>Actinomycetota</taxon>
        <taxon>Actinomycetes</taxon>
        <taxon>Jiangellales</taxon>
        <taxon>Jiangellaceae</taxon>
        <taxon>Phytoactinopolyspora</taxon>
    </lineage>
</organism>
<reference evidence="3 4" key="1">
    <citation type="submission" date="2020-02" db="EMBL/GenBank/DDBJ databases">
        <authorList>
            <person name="Li X.-J."/>
            <person name="Han X.-M."/>
        </authorList>
    </citation>
    <scope>NUCLEOTIDE SEQUENCE [LARGE SCALE GENOMIC DNA]</scope>
    <source>
        <strain evidence="3 4">CCTCC AB 2017055</strain>
    </source>
</reference>
<feature type="compositionally biased region" description="Acidic residues" evidence="1">
    <location>
        <begin position="158"/>
        <end position="181"/>
    </location>
</feature>
<dbReference type="InterPro" id="IPR005184">
    <property type="entry name" value="DUF306_Meta_HslJ"/>
</dbReference>
<dbReference type="RefSeq" id="WP_163731516.1">
    <property type="nucleotide sequence ID" value="NZ_JAAGOA010000001.1"/>
</dbReference>
<gene>
    <name evidence="3" type="ORF">G1H10_01310</name>
</gene>
<dbReference type="Pfam" id="PF03724">
    <property type="entry name" value="META"/>
    <property type="match status" value="1"/>
</dbReference>
<comment type="caution">
    <text evidence="3">The sequence shown here is derived from an EMBL/GenBank/DDBJ whole genome shotgun (WGS) entry which is preliminary data.</text>
</comment>
<evidence type="ECO:0000256" key="1">
    <source>
        <dbReference type="SAM" id="MobiDB-lite"/>
    </source>
</evidence>
<keyword evidence="4" id="KW-1185">Reference proteome</keyword>
<dbReference type="Proteomes" id="UP000475214">
    <property type="component" value="Unassembled WGS sequence"/>
</dbReference>
<feature type="region of interest" description="Disordered" evidence="1">
    <location>
        <begin position="140"/>
        <end position="195"/>
    </location>
</feature>
<dbReference type="AlphaFoldDB" id="A0A6L9S167"/>
<dbReference type="PANTHER" id="PTHR35535:SF2">
    <property type="entry name" value="DUF306 DOMAIN-CONTAINING PROTEIN"/>
    <property type="match status" value="1"/>
</dbReference>
<dbReference type="EMBL" id="JAAGOA010000001">
    <property type="protein sequence ID" value="NED98802.1"/>
    <property type="molecule type" value="Genomic_DNA"/>
</dbReference>
<evidence type="ECO:0000313" key="4">
    <source>
        <dbReference type="Proteomes" id="UP000475214"/>
    </source>
</evidence>
<protein>
    <submittedName>
        <fullName evidence="3">META domain-containing protein</fullName>
    </submittedName>
</protein>
<dbReference type="InterPro" id="IPR053147">
    <property type="entry name" value="Hsp_HslJ-like"/>
</dbReference>
<feature type="region of interest" description="Disordered" evidence="1">
    <location>
        <begin position="15"/>
        <end position="38"/>
    </location>
</feature>